<sequence>MRRFLDTGVPTVSSLALTTSGVNAGGAGSGCFPMAAVAGAESTATDELVMVGVLAAGAAGCFGSCVLTSSVRGSVVAFEAAGEEALLSDFLLSTDFVSVAWDGTPSLAATGCLDCSISCR</sequence>
<organism evidence="1 2">
    <name type="scientific">Anopheles albimanus</name>
    <name type="common">New world malaria mosquito</name>
    <dbReference type="NCBI Taxonomy" id="7167"/>
    <lineage>
        <taxon>Eukaryota</taxon>
        <taxon>Metazoa</taxon>
        <taxon>Ecdysozoa</taxon>
        <taxon>Arthropoda</taxon>
        <taxon>Hexapoda</taxon>
        <taxon>Insecta</taxon>
        <taxon>Pterygota</taxon>
        <taxon>Neoptera</taxon>
        <taxon>Endopterygota</taxon>
        <taxon>Diptera</taxon>
        <taxon>Nematocera</taxon>
        <taxon>Culicoidea</taxon>
        <taxon>Culicidae</taxon>
        <taxon>Anophelinae</taxon>
        <taxon>Anopheles</taxon>
    </lineage>
</organism>
<evidence type="ECO:0000313" key="2">
    <source>
        <dbReference type="Proteomes" id="UP000069272"/>
    </source>
</evidence>
<name>A0A182FTM4_ANOAL</name>
<accession>A0A182FTM4</accession>
<reference evidence="1 2" key="1">
    <citation type="journal article" date="2017" name="G3 (Bethesda)">
        <title>The Physical Genome Mapping of Anopheles albimanus Corrected Scaffold Misassemblies and Identified Interarm Rearrangements in Genus Anopheles.</title>
        <authorList>
            <person name="Artemov G.N."/>
            <person name="Peery A.N."/>
            <person name="Jiang X."/>
            <person name="Tu Z."/>
            <person name="Stegniy V.N."/>
            <person name="Sharakhova M.V."/>
            <person name="Sharakhov I.V."/>
        </authorList>
    </citation>
    <scope>NUCLEOTIDE SEQUENCE [LARGE SCALE GENOMIC DNA]</scope>
    <source>
        <strain evidence="1 2">ALBI9_A</strain>
    </source>
</reference>
<protein>
    <submittedName>
        <fullName evidence="1">Uncharacterized protein</fullName>
    </submittedName>
</protein>
<dbReference type="EnsemblMetazoa" id="AALB009908-RA">
    <property type="protein sequence ID" value="AALB009908-PA"/>
    <property type="gene ID" value="AALB009908"/>
</dbReference>
<dbReference type="PROSITE" id="PS51257">
    <property type="entry name" value="PROKAR_LIPOPROTEIN"/>
    <property type="match status" value="1"/>
</dbReference>
<dbReference type="Proteomes" id="UP000069272">
    <property type="component" value="Chromosome 3R"/>
</dbReference>
<proteinExistence type="predicted"/>
<keyword evidence="2" id="KW-1185">Reference proteome</keyword>
<dbReference type="AlphaFoldDB" id="A0A182FTM4"/>
<reference evidence="1" key="2">
    <citation type="submission" date="2022-08" db="UniProtKB">
        <authorList>
            <consortium name="EnsemblMetazoa"/>
        </authorList>
    </citation>
    <scope>IDENTIFICATION</scope>
    <source>
        <strain evidence="1">STECLA/ALBI9_A</strain>
    </source>
</reference>
<evidence type="ECO:0000313" key="1">
    <source>
        <dbReference type="EnsemblMetazoa" id="AALB009908-PA"/>
    </source>
</evidence>